<dbReference type="Proteomes" id="UP000001542">
    <property type="component" value="Unassembled WGS sequence"/>
</dbReference>
<dbReference type="AlphaFoldDB" id="A2E615"/>
<dbReference type="InterPro" id="IPR008979">
    <property type="entry name" value="Galactose-bd-like_sf"/>
</dbReference>
<dbReference type="Gene3D" id="2.60.120.260">
    <property type="entry name" value="Galactose-binding domain-like"/>
    <property type="match status" value="1"/>
</dbReference>
<dbReference type="SUPFAM" id="SSF49785">
    <property type="entry name" value="Galactose-binding domain-like"/>
    <property type="match status" value="1"/>
</dbReference>
<evidence type="ECO:0008006" key="3">
    <source>
        <dbReference type="Google" id="ProtNLM"/>
    </source>
</evidence>
<gene>
    <name evidence="1" type="ORF">TVAG_362370</name>
</gene>
<dbReference type="VEuPathDB" id="TrichDB:TVAG_362370"/>
<sequence length="224" mass="25848">MTGVFLFPMLLLQIKPFEPRKDSVLQDKEIYSNLKISASGSIGQYYNSKCNPTYPNITVSTDNSIAKYDWCSNVAPDRDHPPWIQYDFGQYRTSLVGYSLRAGCCYYGACCLDDNTYMYDCCCSLYTFSLRGSNDNVTWDVLHRVEKDVSIEYCSNAHYDFPKTKPYKYVRLVQEEPYKGCKHCMILNRLEFYGVSEKGDPMAFDALDDMNDEEISIIGKVRNH</sequence>
<organism evidence="1 2">
    <name type="scientific">Trichomonas vaginalis (strain ATCC PRA-98 / G3)</name>
    <dbReference type="NCBI Taxonomy" id="412133"/>
    <lineage>
        <taxon>Eukaryota</taxon>
        <taxon>Metamonada</taxon>
        <taxon>Parabasalia</taxon>
        <taxon>Trichomonadida</taxon>
        <taxon>Trichomonadidae</taxon>
        <taxon>Trichomonas</taxon>
    </lineage>
</organism>
<protein>
    <recommendedName>
        <fullName evidence="3">F5/8 type C domain-containing protein</fullName>
    </recommendedName>
</protein>
<dbReference type="KEGG" id="tva:4769825"/>
<keyword evidence="2" id="KW-1185">Reference proteome</keyword>
<dbReference type="EMBL" id="DS113311">
    <property type="protein sequence ID" value="EAY11857.1"/>
    <property type="molecule type" value="Genomic_DNA"/>
</dbReference>
<dbReference type="InParanoid" id="A2E615"/>
<reference evidence="1" key="2">
    <citation type="journal article" date="2007" name="Science">
        <title>Draft genome sequence of the sexually transmitted pathogen Trichomonas vaginalis.</title>
        <authorList>
            <person name="Carlton J.M."/>
            <person name="Hirt R.P."/>
            <person name="Silva J.C."/>
            <person name="Delcher A.L."/>
            <person name="Schatz M."/>
            <person name="Zhao Q."/>
            <person name="Wortman J.R."/>
            <person name="Bidwell S.L."/>
            <person name="Alsmark U.C.M."/>
            <person name="Besteiro S."/>
            <person name="Sicheritz-Ponten T."/>
            <person name="Noel C.J."/>
            <person name="Dacks J.B."/>
            <person name="Foster P.G."/>
            <person name="Simillion C."/>
            <person name="Van de Peer Y."/>
            <person name="Miranda-Saavedra D."/>
            <person name="Barton G.J."/>
            <person name="Westrop G.D."/>
            <person name="Mueller S."/>
            <person name="Dessi D."/>
            <person name="Fiori P.L."/>
            <person name="Ren Q."/>
            <person name="Paulsen I."/>
            <person name="Zhang H."/>
            <person name="Bastida-Corcuera F.D."/>
            <person name="Simoes-Barbosa A."/>
            <person name="Brown M.T."/>
            <person name="Hayes R.D."/>
            <person name="Mukherjee M."/>
            <person name="Okumura C.Y."/>
            <person name="Schneider R."/>
            <person name="Smith A.J."/>
            <person name="Vanacova S."/>
            <person name="Villalvazo M."/>
            <person name="Haas B.J."/>
            <person name="Pertea M."/>
            <person name="Feldblyum T.V."/>
            <person name="Utterback T.R."/>
            <person name="Shu C.L."/>
            <person name="Osoegawa K."/>
            <person name="de Jong P.J."/>
            <person name="Hrdy I."/>
            <person name="Horvathova L."/>
            <person name="Zubacova Z."/>
            <person name="Dolezal P."/>
            <person name="Malik S.B."/>
            <person name="Logsdon J.M. Jr."/>
            <person name="Henze K."/>
            <person name="Gupta A."/>
            <person name="Wang C.C."/>
            <person name="Dunne R.L."/>
            <person name="Upcroft J.A."/>
            <person name="Upcroft P."/>
            <person name="White O."/>
            <person name="Salzberg S.L."/>
            <person name="Tang P."/>
            <person name="Chiu C.-H."/>
            <person name="Lee Y.-S."/>
            <person name="Embley T.M."/>
            <person name="Coombs G.H."/>
            <person name="Mottram J.C."/>
            <person name="Tachezy J."/>
            <person name="Fraser-Liggett C.M."/>
            <person name="Johnson P.J."/>
        </authorList>
    </citation>
    <scope>NUCLEOTIDE SEQUENCE [LARGE SCALE GENOMIC DNA]</scope>
    <source>
        <strain evidence="1">G3</strain>
    </source>
</reference>
<evidence type="ECO:0000313" key="1">
    <source>
        <dbReference type="EMBL" id="EAY11857.1"/>
    </source>
</evidence>
<accession>A2E615</accession>
<dbReference type="RefSeq" id="XP_001324080.1">
    <property type="nucleotide sequence ID" value="XM_001324045.1"/>
</dbReference>
<dbReference type="VEuPathDB" id="TrichDB:TVAGG3_0365940"/>
<reference evidence="1" key="1">
    <citation type="submission" date="2006-10" db="EMBL/GenBank/DDBJ databases">
        <authorList>
            <person name="Amadeo P."/>
            <person name="Zhao Q."/>
            <person name="Wortman J."/>
            <person name="Fraser-Liggett C."/>
            <person name="Carlton J."/>
        </authorList>
    </citation>
    <scope>NUCLEOTIDE SEQUENCE</scope>
    <source>
        <strain evidence="1">G3</strain>
    </source>
</reference>
<proteinExistence type="predicted"/>
<evidence type="ECO:0000313" key="2">
    <source>
        <dbReference type="Proteomes" id="UP000001542"/>
    </source>
</evidence>
<name>A2E615_TRIV3</name>